<name>A0A6J8EYU4_MYTCO</name>
<dbReference type="InterPro" id="IPR052986">
    <property type="entry name" value="VLIG_GTPase"/>
</dbReference>
<gene>
    <name evidence="1" type="ORF">MCOR_56299</name>
</gene>
<sequence length="263" mass="31243">MHIYAKIAKNEVEHTFDEIKTAMIASTKDGMSATDNLYDWSKSFLHHIQKFNSVPFSSRDIDDLQLPSNIYVKELNQILNSNLEGIKNETIEHFKNTTVNNVKWREDPYNKIIECLWGCTECCPFCHEPCQYSDKEHVIQGNIHKCIQHRPLGLYGFMNEENNMIMLNSCNRLVRSPDEHLRHKHEYISEKCRTYYQSLFNGWEIRPFVDGNECQYWKYIMCRWKDQLQQFYGANTNDIDDEEWKSITVEDVVRSLNEIYICS</sequence>
<keyword evidence="2" id="KW-1185">Reference proteome</keyword>
<dbReference type="PANTHER" id="PTHR14819">
    <property type="entry name" value="GTP-BINDING"/>
    <property type="match status" value="1"/>
</dbReference>
<reference evidence="1 2" key="1">
    <citation type="submission" date="2020-06" db="EMBL/GenBank/DDBJ databases">
        <authorList>
            <person name="Li R."/>
            <person name="Bekaert M."/>
        </authorList>
    </citation>
    <scope>NUCLEOTIDE SEQUENCE [LARGE SCALE GENOMIC DNA]</scope>
    <source>
        <strain evidence="2">wild</strain>
    </source>
</reference>
<dbReference type="AlphaFoldDB" id="A0A6J8EYU4"/>
<accession>A0A6J8EYU4</accession>
<dbReference type="PANTHER" id="PTHR14819:SF25">
    <property type="entry name" value="CHROMOSOME UNDETERMINED SCAFFOLD_52, WHOLE GENOME SHOTGUN SEQUENCE"/>
    <property type="match status" value="1"/>
</dbReference>
<dbReference type="OrthoDB" id="1597724at2759"/>
<proteinExistence type="predicted"/>
<organism evidence="1 2">
    <name type="scientific">Mytilus coruscus</name>
    <name type="common">Sea mussel</name>
    <dbReference type="NCBI Taxonomy" id="42192"/>
    <lineage>
        <taxon>Eukaryota</taxon>
        <taxon>Metazoa</taxon>
        <taxon>Spiralia</taxon>
        <taxon>Lophotrochozoa</taxon>
        <taxon>Mollusca</taxon>
        <taxon>Bivalvia</taxon>
        <taxon>Autobranchia</taxon>
        <taxon>Pteriomorphia</taxon>
        <taxon>Mytilida</taxon>
        <taxon>Mytiloidea</taxon>
        <taxon>Mytilidae</taxon>
        <taxon>Mytilinae</taxon>
        <taxon>Mytilus</taxon>
    </lineage>
</organism>
<protein>
    <submittedName>
        <fullName evidence="1">Uncharacterized protein</fullName>
    </submittedName>
</protein>
<dbReference type="Proteomes" id="UP000507470">
    <property type="component" value="Unassembled WGS sequence"/>
</dbReference>
<evidence type="ECO:0000313" key="2">
    <source>
        <dbReference type="Proteomes" id="UP000507470"/>
    </source>
</evidence>
<evidence type="ECO:0000313" key="1">
    <source>
        <dbReference type="EMBL" id="CAC5424381.1"/>
    </source>
</evidence>
<dbReference type="EMBL" id="CACVKT020010008">
    <property type="protein sequence ID" value="CAC5424381.1"/>
    <property type="molecule type" value="Genomic_DNA"/>
</dbReference>